<evidence type="ECO:0000313" key="2">
    <source>
        <dbReference type="Proteomes" id="UP000016511"/>
    </source>
</evidence>
<name>U1YH08_ANEAE</name>
<keyword evidence="2" id="KW-1185">Reference proteome</keyword>
<dbReference type="Proteomes" id="UP000016511">
    <property type="component" value="Unassembled WGS sequence"/>
</dbReference>
<dbReference type="Pfam" id="PF10676">
    <property type="entry name" value="gerPA"/>
    <property type="match status" value="1"/>
</dbReference>
<dbReference type="AlphaFoldDB" id="U1YH08"/>
<gene>
    <name evidence="1" type="ORF">HMPREF0083_00521</name>
</gene>
<dbReference type="HOGENOM" id="CLU_173188_2_0_9"/>
<comment type="caution">
    <text evidence="1">The sequence shown here is derived from an EMBL/GenBank/DDBJ whole genome shotgun (WGS) entry which is preliminary data.</text>
</comment>
<protein>
    <submittedName>
        <fullName evidence="1">Spore germination protein gerPF domain protein</fullName>
    </submittedName>
</protein>
<proteinExistence type="predicted"/>
<evidence type="ECO:0000313" key="1">
    <source>
        <dbReference type="EMBL" id="ERI11377.1"/>
    </source>
</evidence>
<dbReference type="PATRIC" id="fig|649747.3.peg.464"/>
<accession>U1YH08</accession>
<dbReference type="InterPro" id="IPR019618">
    <property type="entry name" value="Spore_germination_GerPA"/>
</dbReference>
<organism evidence="1 2">
    <name type="scientific">Aneurinibacillus aneurinilyticus ATCC 12856</name>
    <dbReference type="NCBI Taxonomy" id="649747"/>
    <lineage>
        <taxon>Bacteria</taxon>
        <taxon>Bacillati</taxon>
        <taxon>Bacillota</taxon>
        <taxon>Bacilli</taxon>
        <taxon>Bacillales</taxon>
        <taxon>Paenibacillaceae</taxon>
        <taxon>Aneurinibacillus group</taxon>
        <taxon>Aneurinibacillus</taxon>
    </lineage>
</organism>
<sequence>MAMRYFLKKFKLNHKLLRGYRHSIQLLIQLKRRISMSSVIGCINIGTMDNGSTIIAKRTALISPKAVSTSNSGSGAANTANFMRNFNAVNSTNTERPHVADQNIASAV</sequence>
<dbReference type="EMBL" id="AWSJ01000040">
    <property type="protein sequence ID" value="ERI11377.1"/>
    <property type="molecule type" value="Genomic_DNA"/>
</dbReference>
<dbReference type="STRING" id="649747.HMPREF0083_00521"/>
<reference evidence="1 2" key="1">
    <citation type="submission" date="2013-08" db="EMBL/GenBank/DDBJ databases">
        <authorList>
            <person name="Weinstock G."/>
            <person name="Sodergren E."/>
            <person name="Wylie T."/>
            <person name="Fulton L."/>
            <person name="Fulton R."/>
            <person name="Fronick C."/>
            <person name="O'Laughlin M."/>
            <person name="Godfrey J."/>
            <person name="Miner T."/>
            <person name="Herter B."/>
            <person name="Appelbaum E."/>
            <person name="Cordes M."/>
            <person name="Lek S."/>
            <person name="Wollam A."/>
            <person name="Pepin K.H."/>
            <person name="Palsikar V.B."/>
            <person name="Mitreva M."/>
            <person name="Wilson R.K."/>
        </authorList>
    </citation>
    <scope>NUCLEOTIDE SEQUENCE [LARGE SCALE GENOMIC DNA]</scope>
    <source>
        <strain evidence="1 2">ATCC 12856</strain>
    </source>
</reference>